<reference evidence="26 27" key="1">
    <citation type="submission" date="2018-02" db="EMBL/GenBank/DDBJ databases">
        <title>Genomic Encyclopedia of Archaeal and Bacterial Type Strains, Phase II (KMG-II): from individual species to whole genera.</title>
        <authorList>
            <person name="Goeker M."/>
        </authorList>
    </citation>
    <scope>NUCLEOTIDE SEQUENCE [LARGE SCALE GENOMIC DNA]</scope>
    <source>
        <strain evidence="26 27">DSM 22857</strain>
    </source>
</reference>
<dbReference type="InterPro" id="IPR036097">
    <property type="entry name" value="HisK_dim/P_sf"/>
</dbReference>
<keyword evidence="8 21" id="KW-0812">Transmembrane</keyword>
<dbReference type="Gene3D" id="3.40.50.2300">
    <property type="match status" value="2"/>
</dbReference>
<dbReference type="Pfam" id="PF00512">
    <property type="entry name" value="HisKA"/>
    <property type="match status" value="1"/>
</dbReference>
<evidence type="ECO:0000256" key="1">
    <source>
        <dbReference type="ARBA" id="ARBA00000085"/>
    </source>
</evidence>
<dbReference type="CDD" id="cd16922">
    <property type="entry name" value="HATPase_EvgS-ArcB-TorS-like"/>
    <property type="match status" value="1"/>
</dbReference>
<dbReference type="InterPro" id="IPR003594">
    <property type="entry name" value="HATPase_dom"/>
</dbReference>
<dbReference type="SUPFAM" id="SSF47384">
    <property type="entry name" value="Homodimeric domain of signal transducing histidine kinase"/>
    <property type="match status" value="1"/>
</dbReference>
<dbReference type="CDD" id="cd06225">
    <property type="entry name" value="HAMP"/>
    <property type="match status" value="1"/>
</dbReference>
<evidence type="ECO:0000256" key="20">
    <source>
        <dbReference type="SAM" id="MobiDB-lite"/>
    </source>
</evidence>
<name>A0A2S6IJ15_9ACTN</name>
<evidence type="ECO:0000259" key="23">
    <source>
        <dbReference type="PROSITE" id="PS50110"/>
    </source>
</evidence>
<comment type="similarity">
    <text evidence="3">In the N-terminal section; belongs to the phytochrome family.</text>
</comment>
<dbReference type="PANTHER" id="PTHR45339">
    <property type="entry name" value="HYBRID SIGNAL TRANSDUCTION HISTIDINE KINASE J"/>
    <property type="match status" value="1"/>
</dbReference>
<dbReference type="GO" id="GO:0005524">
    <property type="term" value="F:ATP binding"/>
    <property type="evidence" value="ECO:0007669"/>
    <property type="project" value="UniProtKB-KW"/>
</dbReference>
<evidence type="ECO:0000256" key="8">
    <source>
        <dbReference type="ARBA" id="ARBA00022692"/>
    </source>
</evidence>
<evidence type="ECO:0000256" key="2">
    <source>
        <dbReference type="ARBA" id="ARBA00004651"/>
    </source>
</evidence>
<evidence type="ECO:0000256" key="15">
    <source>
        <dbReference type="ARBA" id="ARBA00064003"/>
    </source>
</evidence>
<evidence type="ECO:0000256" key="10">
    <source>
        <dbReference type="ARBA" id="ARBA00022777"/>
    </source>
</evidence>
<evidence type="ECO:0000256" key="6">
    <source>
        <dbReference type="ARBA" id="ARBA00022553"/>
    </source>
</evidence>
<dbReference type="Gene3D" id="6.10.340.10">
    <property type="match status" value="1"/>
</dbReference>
<dbReference type="OrthoDB" id="340764at2"/>
<dbReference type="GO" id="GO:0000155">
    <property type="term" value="F:phosphorelay sensor kinase activity"/>
    <property type="evidence" value="ECO:0007669"/>
    <property type="project" value="InterPro"/>
</dbReference>
<feature type="domain" description="HAMP" evidence="24">
    <location>
        <begin position="211"/>
        <end position="263"/>
    </location>
</feature>
<dbReference type="SMART" id="SM00073">
    <property type="entry name" value="HPT"/>
    <property type="match status" value="1"/>
</dbReference>
<feature type="modified residue" description="4-aspartylphosphate" evidence="19">
    <location>
        <position position="572"/>
    </location>
</feature>
<dbReference type="SMART" id="SM00387">
    <property type="entry name" value="HATPase_c"/>
    <property type="match status" value="1"/>
</dbReference>
<comment type="subunit">
    <text evidence="15">At low DSF concentrations, interacts with RpfF.</text>
</comment>
<dbReference type="AlphaFoldDB" id="A0A2S6IJ15"/>
<organism evidence="26 27">
    <name type="scientific">Kineococcus xinjiangensis</name>
    <dbReference type="NCBI Taxonomy" id="512762"/>
    <lineage>
        <taxon>Bacteria</taxon>
        <taxon>Bacillati</taxon>
        <taxon>Actinomycetota</taxon>
        <taxon>Actinomycetes</taxon>
        <taxon>Kineosporiales</taxon>
        <taxon>Kineosporiaceae</taxon>
        <taxon>Kineococcus</taxon>
    </lineage>
</organism>
<feature type="domain" description="Histidine kinase" evidence="22">
    <location>
        <begin position="278"/>
        <end position="502"/>
    </location>
</feature>
<evidence type="ECO:0000256" key="11">
    <source>
        <dbReference type="ARBA" id="ARBA00022840"/>
    </source>
</evidence>
<evidence type="ECO:0000256" key="19">
    <source>
        <dbReference type="PROSITE-ProRule" id="PRU00169"/>
    </source>
</evidence>
<dbReference type="CDD" id="cd17546">
    <property type="entry name" value="REC_hyHK_CKI1_RcsC-like"/>
    <property type="match status" value="1"/>
</dbReference>
<feature type="compositionally biased region" description="Basic and acidic residues" evidence="20">
    <location>
        <begin position="652"/>
        <end position="661"/>
    </location>
</feature>
<dbReference type="Pfam" id="PF00672">
    <property type="entry name" value="HAMP"/>
    <property type="match status" value="1"/>
</dbReference>
<dbReference type="PANTHER" id="PTHR45339:SF1">
    <property type="entry name" value="HYBRID SIGNAL TRANSDUCTION HISTIDINE KINASE J"/>
    <property type="match status" value="1"/>
</dbReference>
<dbReference type="FunFam" id="1.10.287.130:FF:000002">
    <property type="entry name" value="Two-component osmosensing histidine kinase"/>
    <property type="match status" value="1"/>
</dbReference>
<keyword evidence="27" id="KW-1185">Reference proteome</keyword>
<dbReference type="InterPro" id="IPR036641">
    <property type="entry name" value="HPT_dom_sf"/>
</dbReference>
<comment type="catalytic activity">
    <reaction evidence="1">
        <text>ATP + protein L-histidine = ADP + protein N-phospho-L-histidine.</text>
        <dbReference type="EC" id="2.7.13.3"/>
    </reaction>
</comment>
<dbReference type="RefSeq" id="WP_104433130.1">
    <property type="nucleotide sequence ID" value="NZ_PTJD01000008.1"/>
</dbReference>
<evidence type="ECO:0000259" key="25">
    <source>
        <dbReference type="PROSITE" id="PS50894"/>
    </source>
</evidence>
<feature type="domain" description="Response regulatory" evidence="23">
    <location>
        <begin position="669"/>
        <end position="786"/>
    </location>
</feature>
<evidence type="ECO:0000313" key="27">
    <source>
        <dbReference type="Proteomes" id="UP000239485"/>
    </source>
</evidence>
<evidence type="ECO:0000256" key="5">
    <source>
        <dbReference type="ARBA" id="ARBA00022475"/>
    </source>
</evidence>
<dbReference type="Pfam" id="PF02518">
    <property type="entry name" value="HATPase_c"/>
    <property type="match status" value="1"/>
</dbReference>
<dbReference type="Gene3D" id="1.20.120.160">
    <property type="entry name" value="HPT domain"/>
    <property type="match status" value="1"/>
</dbReference>
<dbReference type="InterPro" id="IPR008207">
    <property type="entry name" value="Sig_transdc_His_kin_Hpt_dom"/>
</dbReference>
<dbReference type="InterPro" id="IPR003661">
    <property type="entry name" value="HisK_dim/P_dom"/>
</dbReference>
<dbReference type="InterPro" id="IPR004358">
    <property type="entry name" value="Sig_transdc_His_kin-like_C"/>
</dbReference>
<dbReference type="EC" id="2.7.13.3" evidence="4"/>
<evidence type="ECO:0000256" key="13">
    <source>
        <dbReference type="ARBA" id="ARBA00023012"/>
    </source>
</evidence>
<keyword evidence="11" id="KW-0067">ATP-binding</keyword>
<evidence type="ECO:0000256" key="17">
    <source>
        <dbReference type="ARBA" id="ARBA00074306"/>
    </source>
</evidence>
<feature type="modified residue" description="Phosphohistidine" evidence="18">
    <location>
        <position position="881"/>
    </location>
</feature>
<dbReference type="Gene3D" id="3.30.565.10">
    <property type="entry name" value="Histidine kinase-like ATPase, C-terminal domain"/>
    <property type="match status" value="1"/>
</dbReference>
<dbReference type="Gene3D" id="1.10.287.130">
    <property type="match status" value="1"/>
</dbReference>
<evidence type="ECO:0000256" key="9">
    <source>
        <dbReference type="ARBA" id="ARBA00022741"/>
    </source>
</evidence>
<dbReference type="SMART" id="SM00304">
    <property type="entry name" value="HAMP"/>
    <property type="match status" value="2"/>
</dbReference>
<proteinExistence type="inferred from homology"/>
<feature type="compositionally biased region" description="Low complexity" evidence="20">
    <location>
        <begin position="640"/>
        <end position="651"/>
    </location>
</feature>
<dbReference type="SUPFAM" id="SSF55874">
    <property type="entry name" value="ATPase domain of HSP90 chaperone/DNA topoisomerase II/histidine kinase"/>
    <property type="match status" value="1"/>
</dbReference>
<gene>
    <name evidence="26" type="ORF">CLV92_10874</name>
</gene>
<keyword evidence="5" id="KW-1003">Cell membrane</keyword>
<dbReference type="SMART" id="SM00388">
    <property type="entry name" value="HisKA"/>
    <property type="match status" value="1"/>
</dbReference>
<comment type="subcellular location">
    <subcellularLocation>
        <location evidence="2">Cell membrane</location>
        <topology evidence="2">Multi-pass membrane protein</topology>
    </subcellularLocation>
</comment>
<dbReference type="PROSITE" id="PS50894">
    <property type="entry name" value="HPT"/>
    <property type="match status" value="1"/>
</dbReference>
<dbReference type="InterPro" id="IPR005467">
    <property type="entry name" value="His_kinase_dom"/>
</dbReference>
<dbReference type="SUPFAM" id="SSF47226">
    <property type="entry name" value="Histidine-containing phosphotransfer domain, HPT domain"/>
    <property type="match status" value="1"/>
</dbReference>
<keyword evidence="14 21" id="KW-0472">Membrane</keyword>
<accession>A0A2S6IJ15</accession>
<dbReference type="PROSITE" id="PS50885">
    <property type="entry name" value="HAMP"/>
    <property type="match status" value="1"/>
</dbReference>
<feature type="domain" description="Response regulatory" evidence="23">
    <location>
        <begin position="522"/>
        <end position="637"/>
    </location>
</feature>
<dbReference type="Pfam" id="PF01627">
    <property type="entry name" value="Hpt"/>
    <property type="match status" value="1"/>
</dbReference>
<dbReference type="EMBL" id="PTJD01000008">
    <property type="protein sequence ID" value="PPK94175.1"/>
    <property type="molecule type" value="Genomic_DNA"/>
</dbReference>
<dbReference type="PROSITE" id="PS50109">
    <property type="entry name" value="HIS_KIN"/>
    <property type="match status" value="1"/>
</dbReference>
<evidence type="ECO:0000256" key="16">
    <source>
        <dbReference type="ARBA" id="ARBA00068150"/>
    </source>
</evidence>
<dbReference type="SUPFAM" id="SSF52172">
    <property type="entry name" value="CheY-like"/>
    <property type="match status" value="2"/>
</dbReference>
<dbReference type="GO" id="GO:0005886">
    <property type="term" value="C:plasma membrane"/>
    <property type="evidence" value="ECO:0007669"/>
    <property type="project" value="UniProtKB-SubCell"/>
</dbReference>
<evidence type="ECO:0000256" key="18">
    <source>
        <dbReference type="PROSITE-ProRule" id="PRU00110"/>
    </source>
</evidence>
<dbReference type="InterPro" id="IPR007891">
    <property type="entry name" value="CHASE3"/>
</dbReference>
<feature type="modified residue" description="4-aspartylphosphate" evidence="19">
    <location>
        <position position="718"/>
    </location>
</feature>
<evidence type="ECO:0000256" key="4">
    <source>
        <dbReference type="ARBA" id="ARBA00012438"/>
    </source>
</evidence>
<dbReference type="SMART" id="SM00448">
    <property type="entry name" value="REC"/>
    <property type="match status" value="2"/>
</dbReference>
<dbReference type="CDD" id="cd19410">
    <property type="entry name" value="HK9-like_sensor"/>
    <property type="match status" value="1"/>
</dbReference>
<dbReference type="Pfam" id="PF00072">
    <property type="entry name" value="Response_reg"/>
    <property type="match status" value="2"/>
</dbReference>
<evidence type="ECO:0000313" key="26">
    <source>
        <dbReference type="EMBL" id="PPK94175.1"/>
    </source>
</evidence>
<evidence type="ECO:0000256" key="7">
    <source>
        <dbReference type="ARBA" id="ARBA00022679"/>
    </source>
</evidence>
<keyword evidence="13" id="KW-0902">Two-component regulatory system</keyword>
<dbReference type="CDD" id="cd00082">
    <property type="entry name" value="HisKA"/>
    <property type="match status" value="1"/>
</dbReference>
<dbReference type="PROSITE" id="PS50110">
    <property type="entry name" value="RESPONSE_REGULATORY"/>
    <property type="match status" value="2"/>
</dbReference>
<feature type="domain" description="HPt" evidence="25">
    <location>
        <begin position="842"/>
        <end position="938"/>
    </location>
</feature>
<dbReference type="Pfam" id="PF05227">
    <property type="entry name" value="CHASE3"/>
    <property type="match status" value="1"/>
</dbReference>
<comment type="caution">
    <text evidence="26">The sequence shown here is derived from an EMBL/GenBank/DDBJ whole genome shotgun (WGS) entry which is preliminary data.</text>
</comment>
<dbReference type="Proteomes" id="UP000239485">
    <property type="component" value="Unassembled WGS sequence"/>
</dbReference>
<protein>
    <recommendedName>
        <fullName evidence="17">Circadian input-output histidine kinase CikA</fullName>
        <ecNumber evidence="4">2.7.13.3</ecNumber>
    </recommendedName>
    <alternativeName>
        <fullName evidence="16">Sensory/regulatory protein RpfC</fullName>
    </alternativeName>
</protein>
<evidence type="ECO:0000256" key="3">
    <source>
        <dbReference type="ARBA" id="ARBA00006402"/>
    </source>
</evidence>
<dbReference type="InterPro" id="IPR036890">
    <property type="entry name" value="HATPase_C_sf"/>
</dbReference>
<evidence type="ECO:0000259" key="24">
    <source>
        <dbReference type="PROSITE" id="PS50885"/>
    </source>
</evidence>
<dbReference type="InterPro" id="IPR003660">
    <property type="entry name" value="HAMP_dom"/>
</dbReference>
<dbReference type="InterPro" id="IPR001789">
    <property type="entry name" value="Sig_transdc_resp-reg_receiver"/>
</dbReference>
<dbReference type="FunFam" id="3.30.565.10:FF:000010">
    <property type="entry name" value="Sensor histidine kinase RcsC"/>
    <property type="match status" value="1"/>
</dbReference>
<evidence type="ECO:0000256" key="14">
    <source>
        <dbReference type="ARBA" id="ARBA00023136"/>
    </source>
</evidence>
<keyword evidence="6 19" id="KW-0597">Phosphoprotein</keyword>
<evidence type="ECO:0000259" key="22">
    <source>
        <dbReference type="PROSITE" id="PS50109"/>
    </source>
</evidence>
<feature type="region of interest" description="Disordered" evidence="20">
    <location>
        <begin position="640"/>
        <end position="664"/>
    </location>
</feature>
<evidence type="ECO:0000256" key="12">
    <source>
        <dbReference type="ARBA" id="ARBA00022989"/>
    </source>
</evidence>
<dbReference type="CDD" id="cd00156">
    <property type="entry name" value="REC"/>
    <property type="match status" value="1"/>
</dbReference>
<dbReference type="PRINTS" id="PR00344">
    <property type="entry name" value="BCTRLSENSOR"/>
</dbReference>
<keyword evidence="7" id="KW-0808">Transferase</keyword>
<dbReference type="InterPro" id="IPR011006">
    <property type="entry name" value="CheY-like_superfamily"/>
</dbReference>
<evidence type="ECO:0000256" key="21">
    <source>
        <dbReference type="SAM" id="Phobius"/>
    </source>
</evidence>
<feature type="transmembrane region" description="Helical" evidence="21">
    <location>
        <begin position="12"/>
        <end position="34"/>
    </location>
</feature>
<keyword evidence="10 26" id="KW-0418">Kinase</keyword>
<keyword evidence="12 21" id="KW-1133">Transmembrane helix</keyword>
<sequence length="954" mass="101744">MPGRRLRWTVARLLTFGFVLAISAVLVVGSSAYLRIGALLAERDRVDRTYQVIDRIDALEALVGDAQRGQRGYLITGREYYLDSYREAVGQIDGNLAVLQWMTDDHPGYVEYHAELRDMVHGLLDELEETIELRRDQGFEAAQQVVATDRGRTLMQEIDAHLEELEQTERGELAARQGSSAASADTTRAVILGGMAAGILLAGLGAWWVTRTVTLPVRRVTAAAQRLAAGELTEPAEVSGPEELTRMATAVNASVAVLTQARDEALAAASAKSAFLATMSHEIRTPMNAVIGMTDLLLETELDRDQRELAETVRDSGDALLGIINDVLDFSKIEAGELELDAEPFAVQTCVESALALVSHAASAKGLELIGHIDESTPAMLRGDAARVRQILVNLLSNAVKFTERGEVALTVTGERLSEAAQGPVRLRVAVRDTGIGIPADRMDRLFRSFSQVDSSTTRHYGGTGLGLVISRRLATAMGGDLEVDTLVGVGSTFTFAVVLPEAPDTRGPQQQHESAALTGRTALIVDDNATNRRVLSLQMQGWGMSCTDVSSAAEALALIAGGRQFDIAVLDMHMPGTNGEQLASALRELPAGRDLPLVLLTSVHWRADPNRPPLFDAVLTKPTRGTVLRERVQALTLTAAAQDASSPQRAADARAEESASRRGRRELQVLLAEDNLVNQKVAQLMLAKLGHRVDTVDNGREAVEATRRKDYDVVLMDLHMPVMDGLEATRRIRAEVAATRQPRIVAVTASVLMEDRAACTGAGMDDYLSKPVRARDLEILLDGLEVAPARSEMALEAATGAATGPGPAVEPEAAAPGVQVPLEVTVRARVEELGGVGTPEDRALFSQLLTSFAERAPEAVAGLAEALAGGDAQLVAKRAHALKGASANLGAEALAALCAEMEAAGRAGRLPEPADVPQALRAELDAACATFRMLAAEWGGSRGPAPVPVASDW</sequence>
<keyword evidence="9" id="KW-0547">Nucleotide-binding</keyword>